<protein>
    <submittedName>
        <fullName evidence="3">Uncharacterized protein</fullName>
    </submittedName>
</protein>
<dbReference type="Proteomes" id="UP000504637">
    <property type="component" value="Unplaced"/>
</dbReference>
<evidence type="ECO:0000256" key="1">
    <source>
        <dbReference type="SAM" id="MobiDB-lite"/>
    </source>
</evidence>
<sequence length="208" mass="22711">MALKRKRSSITSSSSASSSDAGSTCYSAPSPLSSIFYAQSKPSNIPYSKNDSFHGGNEEYSSSCHLNSRTRKRYRDNRPDEQAIFATTISKLYDAQRRLPDATSIPSPQVQMTPEPSQPTQRSTLHSFWKVNTPMCAPPSILGEPLGVPGTSCEDCDVPLRDEGAMDLDESVMANELACRYCSRMVCNGCALVRESRSCLSCATHGYS</sequence>
<keyword evidence="2" id="KW-1185">Reference proteome</keyword>
<name>A0A6J3M912_9PEZI</name>
<reference evidence="3" key="2">
    <citation type="submission" date="2020-04" db="EMBL/GenBank/DDBJ databases">
        <authorList>
            <consortium name="NCBI Genome Project"/>
        </authorList>
    </citation>
    <scope>NUCLEOTIDE SEQUENCE</scope>
    <source>
        <strain evidence="3">CBS 342.82</strain>
    </source>
</reference>
<organism evidence="3">
    <name type="scientific">Dissoconium aciculare CBS 342.82</name>
    <dbReference type="NCBI Taxonomy" id="1314786"/>
    <lineage>
        <taxon>Eukaryota</taxon>
        <taxon>Fungi</taxon>
        <taxon>Dikarya</taxon>
        <taxon>Ascomycota</taxon>
        <taxon>Pezizomycotina</taxon>
        <taxon>Dothideomycetes</taxon>
        <taxon>Dothideomycetidae</taxon>
        <taxon>Mycosphaerellales</taxon>
        <taxon>Dissoconiaceae</taxon>
        <taxon>Dissoconium</taxon>
    </lineage>
</organism>
<reference evidence="3" key="1">
    <citation type="submission" date="2020-01" db="EMBL/GenBank/DDBJ databases">
        <authorList>
            <consortium name="DOE Joint Genome Institute"/>
            <person name="Haridas S."/>
            <person name="Albert R."/>
            <person name="Binder M."/>
            <person name="Bloem J."/>
            <person name="Labutti K."/>
            <person name="Salamov A."/>
            <person name="Andreopoulos B."/>
            <person name="Baker S.E."/>
            <person name="Barry K."/>
            <person name="Bills G."/>
            <person name="Bluhm B.H."/>
            <person name="Cannon C."/>
            <person name="Castanera R."/>
            <person name="Culley D.E."/>
            <person name="Daum C."/>
            <person name="Ezra D."/>
            <person name="Gonzalez J.B."/>
            <person name="Henrissat B."/>
            <person name="Kuo A."/>
            <person name="Liang C."/>
            <person name="Lipzen A."/>
            <person name="Lutzoni F."/>
            <person name="Magnuson J."/>
            <person name="Mondo S."/>
            <person name="Nolan M."/>
            <person name="Ohm R."/>
            <person name="Pangilinan J."/>
            <person name="Park H.-J."/>
            <person name="Ramirez L."/>
            <person name="Alfaro M."/>
            <person name="Sun H."/>
            <person name="Tritt A."/>
            <person name="Yoshinaga Y."/>
            <person name="Zwiers L.-H."/>
            <person name="Turgeon B.G."/>
            <person name="Goodwin S.B."/>
            <person name="Spatafora J.W."/>
            <person name="Crous P.W."/>
            <person name="Grigoriev I.V."/>
        </authorList>
    </citation>
    <scope>NUCLEOTIDE SEQUENCE</scope>
    <source>
        <strain evidence="3">CBS 342.82</strain>
    </source>
</reference>
<dbReference type="RefSeq" id="XP_033461531.1">
    <property type="nucleotide sequence ID" value="XM_033601192.1"/>
</dbReference>
<accession>A0A6J3M912</accession>
<feature type="compositionally biased region" description="Polar residues" evidence="1">
    <location>
        <begin position="104"/>
        <end position="122"/>
    </location>
</feature>
<dbReference type="GeneID" id="54358992"/>
<evidence type="ECO:0000313" key="3">
    <source>
        <dbReference type="RefSeq" id="XP_033461531.1"/>
    </source>
</evidence>
<dbReference type="AlphaFoldDB" id="A0A6J3M912"/>
<reference evidence="3" key="3">
    <citation type="submission" date="2025-08" db="UniProtKB">
        <authorList>
            <consortium name="RefSeq"/>
        </authorList>
    </citation>
    <scope>IDENTIFICATION</scope>
    <source>
        <strain evidence="3">CBS 342.82</strain>
    </source>
</reference>
<evidence type="ECO:0000313" key="2">
    <source>
        <dbReference type="Proteomes" id="UP000504637"/>
    </source>
</evidence>
<feature type="region of interest" description="Disordered" evidence="1">
    <location>
        <begin position="103"/>
        <end position="122"/>
    </location>
</feature>
<gene>
    <name evidence="3" type="ORF">K489DRAFT_316840</name>
</gene>
<proteinExistence type="predicted"/>
<dbReference type="OrthoDB" id="5336357at2759"/>
<feature type="region of interest" description="Disordered" evidence="1">
    <location>
        <begin position="1"/>
        <end position="26"/>
    </location>
</feature>
<feature type="compositionally biased region" description="Low complexity" evidence="1">
    <location>
        <begin position="9"/>
        <end position="26"/>
    </location>
</feature>
<feature type="region of interest" description="Disordered" evidence="1">
    <location>
        <begin position="48"/>
        <end position="79"/>
    </location>
</feature>